<dbReference type="Gene3D" id="3.40.50.300">
    <property type="entry name" value="P-loop containing nucleotide triphosphate hydrolases"/>
    <property type="match status" value="1"/>
</dbReference>
<comment type="similarity">
    <text evidence="7 8">Belongs to the Rho family.</text>
</comment>
<feature type="domain" description="Rho RNA-BD" evidence="10">
    <location>
        <begin position="10"/>
        <end position="84"/>
    </location>
</feature>
<keyword evidence="1 7" id="KW-0806">Transcription termination</keyword>
<dbReference type="InterPro" id="IPR011113">
    <property type="entry name" value="Rho_RNA-bd"/>
</dbReference>
<dbReference type="GO" id="GO:0006353">
    <property type="term" value="P:DNA-templated transcription termination"/>
    <property type="evidence" value="ECO:0007669"/>
    <property type="project" value="UniProtKB-UniRule"/>
</dbReference>
<dbReference type="PANTHER" id="PTHR46425:SF1">
    <property type="entry name" value="TRANSCRIPTION TERMINATION FACTOR RHO"/>
    <property type="match status" value="1"/>
</dbReference>
<dbReference type="SMART" id="SM00382">
    <property type="entry name" value="AAA"/>
    <property type="match status" value="1"/>
</dbReference>
<dbReference type="HAMAP" id="MF_01884">
    <property type="entry name" value="Rho"/>
    <property type="match status" value="1"/>
</dbReference>
<feature type="compositionally biased region" description="Polar residues" evidence="9">
    <location>
        <begin position="1"/>
        <end position="11"/>
    </location>
</feature>
<dbReference type="RefSeq" id="WP_163967086.1">
    <property type="nucleotide sequence ID" value="NZ_JAAGNX010000003.1"/>
</dbReference>
<dbReference type="PANTHER" id="PTHR46425">
    <property type="entry name" value="TRANSCRIPTION TERMINATION FACTOR RHO"/>
    <property type="match status" value="1"/>
</dbReference>
<reference evidence="11 12" key="1">
    <citation type="submission" date="2020-02" db="EMBL/GenBank/DDBJ databases">
        <title>Albibacoteraceae fam. nov., the first described family within the subdivision 4 Verrucomicrobia.</title>
        <authorList>
            <person name="Xi F."/>
        </authorList>
    </citation>
    <scope>NUCLEOTIDE SEQUENCE [LARGE SCALE GENOMIC DNA]</scope>
    <source>
        <strain evidence="11 12">CK1056</strain>
    </source>
</reference>
<organism evidence="11 12">
    <name type="scientific">Oceanipulchritudo coccoides</name>
    <dbReference type="NCBI Taxonomy" id="2706888"/>
    <lineage>
        <taxon>Bacteria</taxon>
        <taxon>Pseudomonadati</taxon>
        <taxon>Verrucomicrobiota</taxon>
        <taxon>Opitutia</taxon>
        <taxon>Puniceicoccales</taxon>
        <taxon>Oceanipulchritudinaceae</taxon>
        <taxon>Oceanipulchritudo</taxon>
    </lineage>
</organism>
<keyword evidence="2 7" id="KW-0378">Hydrolase</keyword>
<evidence type="ECO:0000256" key="9">
    <source>
        <dbReference type="SAM" id="MobiDB-lite"/>
    </source>
</evidence>
<dbReference type="InterPro" id="IPR012340">
    <property type="entry name" value="NA-bd_OB-fold"/>
</dbReference>
<evidence type="ECO:0000256" key="5">
    <source>
        <dbReference type="ARBA" id="ARBA00023015"/>
    </source>
</evidence>
<keyword evidence="4 7" id="KW-0694">RNA-binding</keyword>
<dbReference type="Gene3D" id="2.40.50.140">
    <property type="entry name" value="Nucleic acid-binding proteins"/>
    <property type="match status" value="1"/>
</dbReference>
<dbReference type="InterPro" id="IPR003593">
    <property type="entry name" value="AAA+_ATPase"/>
</dbReference>
<dbReference type="InterPro" id="IPR027417">
    <property type="entry name" value="P-loop_NTPase"/>
</dbReference>
<dbReference type="GO" id="GO:0003723">
    <property type="term" value="F:RNA binding"/>
    <property type="evidence" value="ECO:0007669"/>
    <property type="project" value="UniProtKB-UniRule"/>
</dbReference>
<dbReference type="PROSITE" id="PS51856">
    <property type="entry name" value="RHO_RNA_BD"/>
    <property type="match status" value="1"/>
</dbReference>
<evidence type="ECO:0000256" key="1">
    <source>
        <dbReference type="ARBA" id="ARBA00022472"/>
    </source>
</evidence>
<dbReference type="GO" id="GO:0004386">
    <property type="term" value="F:helicase activity"/>
    <property type="evidence" value="ECO:0007669"/>
    <property type="project" value="UniProtKB-UniRule"/>
</dbReference>
<dbReference type="Proteomes" id="UP000478417">
    <property type="component" value="Unassembled WGS sequence"/>
</dbReference>
<dbReference type="NCBIfam" id="NF006886">
    <property type="entry name" value="PRK09376.1"/>
    <property type="match status" value="1"/>
</dbReference>
<evidence type="ECO:0000256" key="7">
    <source>
        <dbReference type="HAMAP-Rule" id="MF_01884"/>
    </source>
</evidence>
<dbReference type="GO" id="GO:0005524">
    <property type="term" value="F:ATP binding"/>
    <property type="evidence" value="ECO:0007669"/>
    <property type="project" value="UniProtKB-UniRule"/>
</dbReference>
<dbReference type="Pfam" id="PF00006">
    <property type="entry name" value="ATP-synt_ab"/>
    <property type="match status" value="1"/>
</dbReference>
<name>A0A6B2M6R0_9BACT</name>
<comment type="subunit">
    <text evidence="7">Homohexamer. The homohexamer assembles into an open ring structure.</text>
</comment>
<keyword evidence="7" id="KW-0067">ATP-binding</keyword>
<proteinExistence type="inferred from homology"/>
<evidence type="ECO:0000256" key="2">
    <source>
        <dbReference type="ARBA" id="ARBA00022801"/>
    </source>
</evidence>
<dbReference type="EMBL" id="JAAGNX010000003">
    <property type="protein sequence ID" value="NDV63495.1"/>
    <property type="molecule type" value="Genomic_DNA"/>
</dbReference>
<keyword evidence="7" id="KW-0547">Nucleotide-binding</keyword>
<feature type="binding site" evidence="7">
    <location>
        <begin position="128"/>
        <end position="133"/>
    </location>
    <ligand>
        <name>ATP</name>
        <dbReference type="ChEBI" id="CHEBI:30616"/>
    </ligand>
</feature>
<feature type="binding site" evidence="7">
    <location>
        <begin position="140"/>
        <end position="145"/>
    </location>
    <ligand>
        <name>ATP</name>
        <dbReference type="ChEBI" id="CHEBI:30616"/>
    </ligand>
</feature>
<dbReference type="GO" id="GO:0008186">
    <property type="term" value="F:ATP-dependent activity, acting on RNA"/>
    <property type="evidence" value="ECO:0007669"/>
    <property type="project" value="InterPro"/>
</dbReference>
<accession>A0A6B2M6R0</accession>
<comment type="caution">
    <text evidence="7">Lacks conserved residue(s) required for the propagation of feature annotation.</text>
</comment>
<evidence type="ECO:0000256" key="3">
    <source>
        <dbReference type="ARBA" id="ARBA00022806"/>
    </source>
</evidence>
<dbReference type="AlphaFoldDB" id="A0A6B2M6R0"/>
<comment type="function">
    <text evidence="7">Facilitates transcription termination by a mechanism that involves Rho binding to the nascent RNA, activation of Rho's RNA-dependent ATPase activity, and release of the mRNA from the DNA template.</text>
</comment>
<evidence type="ECO:0000259" key="10">
    <source>
        <dbReference type="PROSITE" id="PS51856"/>
    </source>
</evidence>
<keyword evidence="6 7" id="KW-0804">Transcription</keyword>
<feature type="binding site" evidence="7">
    <location>
        <position position="171"/>
    </location>
    <ligand>
        <name>ATP</name>
        <dbReference type="ChEBI" id="CHEBI:30616"/>
    </ligand>
</feature>
<evidence type="ECO:0000256" key="8">
    <source>
        <dbReference type="PROSITE-ProRule" id="PRU01203"/>
    </source>
</evidence>
<dbReference type="InterPro" id="IPR004665">
    <property type="entry name" value="Term_rho"/>
</dbReference>
<dbReference type="GO" id="GO:0016787">
    <property type="term" value="F:hydrolase activity"/>
    <property type="evidence" value="ECO:0007669"/>
    <property type="project" value="UniProtKB-KW"/>
</dbReference>
<gene>
    <name evidence="7" type="primary">rho</name>
    <name evidence="11" type="ORF">G0Q06_13605</name>
</gene>
<sequence>MESENGSQNSVPVEGIFDPQNNKAGTLLNPAHNGKTRPSDPFVPRELVRRFKLKRGHHVEGNGQADGKHPNPKVRFIEKLDGMTLEERREQLAFEQLTTIAPDEWLRLERSGSGNMTCRVMDIFCPIGKGQRGLIVAPPRTGKTTLLQDIAIGVNHNHPECKIVMLLVDERPEEVTEIKRNCPGIIFASSNDEDTRNHLAIAELAIDYAKRQTEAGADVVVLMDSLTRLSRAYNSAKGGSGRTMTGGLDIRALEKPRQLFSAARNTEEAGSLTIIASALIETGSKMDDLIFQEFKGTGNMEMVLDRKVAELRIWPAINIAASGTRREELILPEDDLKKAHFFRRALAAQKIEDAAESAVERLSKTTTNEQFFKLIDI</sequence>
<feature type="region of interest" description="Disordered" evidence="9">
    <location>
        <begin position="1"/>
        <end position="42"/>
    </location>
</feature>
<evidence type="ECO:0000313" key="12">
    <source>
        <dbReference type="Proteomes" id="UP000478417"/>
    </source>
</evidence>
<comment type="caution">
    <text evidence="11">The sequence shown here is derived from an EMBL/GenBank/DDBJ whole genome shotgun (WGS) entry which is preliminary data.</text>
</comment>
<evidence type="ECO:0000256" key="4">
    <source>
        <dbReference type="ARBA" id="ARBA00022884"/>
    </source>
</evidence>
<keyword evidence="5 7" id="KW-0805">Transcription regulation</keyword>
<protein>
    <recommendedName>
        <fullName evidence="7">Transcription termination factor Rho</fullName>
        <ecNumber evidence="7">3.6.4.-</ecNumber>
    </recommendedName>
    <alternativeName>
        <fullName evidence="7">ATP-dependent helicase Rho</fullName>
    </alternativeName>
</protein>
<keyword evidence="3 7" id="KW-0347">Helicase</keyword>
<keyword evidence="12" id="KW-1185">Reference proteome</keyword>
<dbReference type="SUPFAM" id="SSF52540">
    <property type="entry name" value="P-loop containing nucleoside triphosphate hydrolases"/>
    <property type="match status" value="1"/>
</dbReference>
<dbReference type="EC" id="3.6.4.-" evidence="7"/>
<dbReference type="InterPro" id="IPR000194">
    <property type="entry name" value="ATPase_F1/V1/A1_a/bsu_nucl-bd"/>
</dbReference>
<evidence type="ECO:0000256" key="6">
    <source>
        <dbReference type="ARBA" id="ARBA00023163"/>
    </source>
</evidence>
<evidence type="ECO:0000313" key="11">
    <source>
        <dbReference type="EMBL" id="NDV63495.1"/>
    </source>
</evidence>